<proteinExistence type="predicted"/>
<organism evidence="2 3">
    <name type="scientific">Cryptotermes secundus</name>
    <dbReference type="NCBI Taxonomy" id="105785"/>
    <lineage>
        <taxon>Eukaryota</taxon>
        <taxon>Metazoa</taxon>
        <taxon>Ecdysozoa</taxon>
        <taxon>Arthropoda</taxon>
        <taxon>Hexapoda</taxon>
        <taxon>Insecta</taxon>
        <taxon>Pterygota</taxon>
        <taxon>Neoptera</taxon>
        <taxon>Polyneoptera</taxon>
        <taxon>Dictyoptera</taxon>
        <taxon>Blattodea</taxon>
        <taxon>Blattoidea</taxon>
        <taxon>Termitoidae</taxon>
        <taxon>Kalotermitidae</taxon>
        <taxon>Cryptotermitinae</taxon>
        <taxon>Cryptotermes</taxon>
    </lineage>
</organism>
<dbReference type="InParanoid" id="A0A2J7RRU8"/>
<reference evidence="2 3" key="1">
    <citation type="submission" date="2017-12" db="EMBL/GenBank/DDBJ databases">
        <title>Hemimetabolous genomes reveal molecular basis of termite eusociality.</title>
        <authorList>
            <person name="Harrison M.C."/>
            <person name="Jongepier E."/>
            <person name="Robertson H.M."/>
            <person name="Arning N."/>
            <person name="Bitard-Feildel T."/>
            <person name="Chao H."/>
            <person name="Childers C.P."/>
            <person name="Dinh H."/>
            <person name="Doddapaneni H."/>
            <person name="Dugan S."/>
            <person name="Gowin J."/>
            <person name="Greiner C."/>
            <person name="Han Y."/>
            <person name="Hu H."/>
            <person name="Hughes D.S.T."/>
            <person name="Huylmans A.-K."/>
            <person name="Kemena C."/>
            <person name="Kremer L.P.M."/>
            <person name="Lee S.L."/>
            <person name="Lopez-Ezquerra A."/>
            <person name="Mallet L."/>
            <person name="Monroy-Kuhn J.M."/>
            <person name="Moser A."/>
            <person name="Murali S.C."/>
            <person name="Muzny D.M."/>
            <person name="Otani S."/>
            <person name="Piulachs M.-D."/>
            <person name="Poelchau M."/>
            <person name="Qu J."/>
            <person name="Schaub F."/>
            <person name="Wada-Katsumata A."/>
            <person name="Worley K.C."/>
            <person name="Xie Q."/>
            <person name="Ylla G."/>
            <person name="Poulsen M."/>
            <person name="Gibbs R.A."/>
            <person name="Schal C."/>
            <person name="Richards S."/>
            <person name="Belles X."/>
            <person name="Korb J."/>
            <person name="Bornberg-Bauer E."/>
        </authorList>
    </citation>
    <scope>NUCLEOTIDE SEQUENCE [LARGE SCALE GENOMIC DNA]</scope>
    <source>
        <tissue evidence="2">Whole body</tissue>
    </source>
</reference>
<dbReference type="PANTHER" id="PTHR33332">
    <property type="entry name" value="REVERSE TRANSCRIPTASE DOMAIN-CONTAINING PROTEIN"/>
    <property type="match status" value="1"/>
</dbReference>
<gene>
    <name evidence="2" type="ORF">B7P43_G03912</name>
</gene>
<dbReference type="EMBL" id="NEVH01000598">
    <property type="protein sequence ID" value="PNF43535.1"/>
    <property type="molecule type" value="Genomic_DNA"/>
</dbReference>
<dbReference type="CDD" id="cd01650">
    <property type="entry name" value="RT_nLTR_like"/>
    <property type="match status" value="1"/>
</dbReference>
<feature type="domain" description="Reverse transcriptase" evidence="1">
    <location>
        <begin position="1"/>
        <end position="249"/>
    </location>
</feature>
<dbReference type="Proteomes" id="UP000235965">
    <property type="component" value="Unassembled WGS sequence"/>
</dbReference>
<dbReference type="InterPro" id="IPR043502">
    <property type="entry name" value="DNA/RNA_pol_sf"/>
</dbReference>
<dbReference type="Pfam" id="PF00078">
    <property type="entry name" value="RVT_1"/>
    <property type="match status" value="1"/>
</dbReference>
<accession>A0A2J7RRU8</accession>
<dbReference type="InterPro" id="IPR000477">
    <property type="entry name" value="RT_dom"/>
</dbReference>
<dbReference type="AlphaFoldDB" id="A0A2J7RRU8"/>
<protein>
    <recommendedName>
        <fullName evidence="1">Reverse transcriptase domain-containing protein</fullName>
    </recommendedName>
</protein>
<dbReference type="PROSITE" id="PS50878">
    <property type="entry name" value="RT_POL"/>
    <property type="match status" value="1"/>
</dbReference>
<keyword evidence="3" id="KW-1185">Reference proteome</keyword>
<evidence type="ECO:0000313" key="2">
    <source>
        <dbReference type="EMBL" id="PNF43535.1"/>
    </source>
</evidence>
<dbReference type="GO" id="GO:0071897">
    <property type="term" value="P:DNA biosynthetic process"/>
    <property type="evidence" value="ECO:0007669"/>
    <property type="project" value="UniProtKB-ARBA"/>
</dbReference>
<sequence length="384" mass="44172">MIHKLGKPDTEITSYRPISLLPVASKIFERLLLKRVTAIAPISTLIPNHQFGFRTGHSTVQQCHRVVRYITEAIEEKKVCAAVFLDIQQAFDKVWHAGLLYKIKKRLPNQIYLLLKSYLSERSFQVRINTDVSSIRNINSGVPQGSVLGPFLYLIYSADLPTTGNTVLATFADDTAILTANHNPITASANLQNHINLLQQWFHKWRMSINNEKSVQITFTNRRTTCPQITINNSNIPINTEVKYLGLYLDQKLTWRTHIKKKRQQLTLKERQLRWLLGKRSQLSLENKTLLYKALLKPIWTYGIELWGCARPSNTKILQTFQSKTLRRITGAPRYVTNGTIHNDLNIPLITEEIRKHATRHRTRITGHENPLIVELTKPHPAAR</sequence>
<evidence type="ECO:0000313" key="3">
    <source>
        <dbReference type="Proteomes" id="UP000235965"/>
    </source>
</evidence>
<name>A0A2J7RRU8_9NEOP</name>
<comment type="caution">
    <text evidence="2">The sequence shown here is derived from an EMBL/GenBank/DDBJ whole genome shotgun (WGS) entry which is preliminary data.</text>
</comment>
<dbReference type="SUPFAM" id="SSF56672">
    <property type="entry name" value="DNA/RNA polymerases"/>
    <property type="match status" value="1"/>
</dbReference>
<dbReference type="STRING" id="105785.A0A2J7RRU8"/>
<evidence type="ECO:0000259" key="1">
    <source>
        <dbReference type="PROSITE" id="PS50878"/>
    </source>
</evidence>